<keyword evidence="2" id="KW-1003">Cell membrane</keyword>
<evidence type="ECO:0000256" key="4">
    <source>
        <dbReference type="ARBA" id="ARBA00022989"/>
    </source>
</evidence>
<dbReference type="AlphaFoldDB" id="A0A1G9LYQ2"/>
<dbReference type="RefSeq" id="WP_090697791.1">
    <property type="nucleotide sequence ID" value="NZ_FNHH01000001.1"/>
</dbReference>
<proteinExistence type="predicted"/>
<sequence length="99" mass="11669">MFKTPLDRFRFIAFVEGCSFLLIGFTMILKYRYDMPGPNYVVGMVHGVLFILYIVLLLQVTFLYKWSFWKLTMGFVASLIPFGTFYADKKLFSKQDPRI</sequence>
<dbReference type="GO" id="GO:0005886">
    <property type="term" value="C:plasma membrane"/>
    <property type="evidence" value="ECO:0007669"/>
    <property type="project" value="UniProtKB-SubCell"/>
</dbReference>
<evidence type="ECO:0000256" key="3">
    <source>
        <dbReference type="ARBA" id="ARBA00022692"/>
    </source>
</evidence>
<feature type="transmembrane region" description="Helical" evidence="6">
    <location>
        <begin position="12"/>
        <end position="29"/>
    </location>
</feature>
<gene>
    <name evidence="8" type="ORF">SAMN05421813_101157</name>
</gene>
<dbReference type="PANTHER" id="PTHR40077:SF1">
    <property type="entry name" value="MEMBRANE PROTEIN"/>
    <property type="match status" value="1"/>
</dbReference>
<evidence type="ECO:0000259" key="7">
    <source>
        <dbReference type="Pfam" id="PF12823"/>
    </source>
</evidence>
<organism evidence="8 9">
    <name type="scientific">Daejeonella rubra</name>
    <dbReference type="NCBI Taxonomy" id="990371"/>
    <lineage>
        <taxon>Bacteria</taxon>
        <taxon>Pseudomonadati</taxon>
        <taxon>Bacteroidota</taxon>
        <taxon>Sphingobacteriia</taxon>
        <taxon>Sphingobacteriales</taxon>
        <taxon>Sphingobacteriaceae</taxon>
        <taxon>Daejeonella</taxon>
    </lineage>
</organism>
<keyword evidence="5 6" id="KW-0472">Membrane</keyword>
<evidence type="ECO:0000256" key="1">
    <source>
        <dbReference type="ARBA" id="ARBA00004651"/>
    </source>
</evidence>
<feature type="transmembrane region" description="Helical" evidence="6">
    <location>
        <begin position="41"/>
        <end position="62"/>
    </location>
</feature>
<keyword evidence="9" id="KW-1185">Reference proteome</keyword>
<reference evidence="9" key="1">
    <citation type="submission" date="2016-10" db="EMBL/GenBank/DDBJ databases">
        <authorList>
            <person name="Varghese N."/>
            <person name="Submissions S."/>
        </authorList>
    </citation>
    <scope>NUCLEOTIDE SEQUENCE [LARGE SCALE GENOMIC DNA]</scope>
    <source>
        <strain evidence="9">DSM 24536</strain>
    </source>
</reference>
<evidence type="ECO:0000256" key="5">
    <source>
        <dbReference type="ARBA" id="ARBA00023136"/>
    </source>
</evidence>
<evidence type="ECO:0000313" key="8">
    <source>
        <dbReference type="EMBL" id="SDL67139.1"/>
    </source>
</evidence>
<keyword evidence="4 6" id="KW-1133">Transmembrane helix</keyword>
<dbReference type="InterPro" id="IPR023845">
    <property type="entry name" value="DUF3817_TM"/>
</dbReference>
<evidence type="ECO:0000256" key="6">
    <source>
        <dbReference type="SAM" id="Phobius"/>
    </source>
</evidence>
<keyword evidence="3 6" id="KW-0812">Transmembrane</keyword>
<feature type="transmembrane region" description="Helical" evidence="6">
    <location>
        <begin position="68"/>
        <end position="87"/>
    </location>
</feature>
<accession>A0A1G9LYQ2</accession>
<dbReference type="Pfam" id="PF12823">
    <property type="entry name" value="DUF3817"/>
    <property type="match status" value="1"/>
</dbReference>
<evidence type="ECO:0000313" key="9">
    <source>
        <dbReference type="Proteomes" id="UP000199226"/>
    </source>
</evidence>
<evidence type="ECO:0000256" key="2">
    <source>
        <dbReference type="ARBA" id="ARBA00022475"/>
    </source>
</evidence>
<dbReference type="NCBIfam" id="TIGR03954">
    <property type="entry name" value="integ_memb_HG"/>
    <property type="match status" value="1"/>
</dbReference>
<name>A0A1G9LYQ2_9SPHI</name>
<protein>
    <submittedName>
        <fullName evidence="8">Integral membrane protein</fullName>
    </submittedName>
</protein>
<dbReference type="OrthoDB" id="1121311at2"/>
<dbReference type="STRING" id="990371.SAMN05421813_101157"/>
<feature type="domain" description="DUF3817" evidence="7">
    <location>
        <begin position="6"/>
        <end position="91"/>
    </location>
</feature>
<dbReference type="Proteomes" id="UP000199226">
    <property type="component" value="Unassembled WGS sequence"/>
</dbReference>
<comment type="subcellular location">
    <subcellularLocation>
        <location evidence="1">Cell membrane</location>
        <topology evidence="1">Multi-pass membrane protein</topology>
    </subcellularLocation>
</comment>
<dbReference type="PANTHER" id="PTHR40077">
    <property type="entry name" value="MEMBRANE PROTEIN-RELATED"/>
    <property type="match status" value="1"/>
</dbReference>
<dbReference type="EMBL" id="FNHH01000001">
    <property type="protein sequence ID" value="SDL67139.1"/>
    <property type="molecule type" value="Genomic_DNA"/>
</dbReference>